<dbReference type="PANTHER" id="PTHR30250">
    <property type="entry name" value="PST FAMILY PREDICTED COLANIC ACID TRANSPORTER"/>
    <property type="match status" value="1"/>
</dbReference>
<evidence type="ECO:0000256" key="2">
    <source>
        <dbReference type="ARBA" id="ARBA00007430"/>
    </source>
</evidence>
<reference evidence="8" key="2">
    <citation type="submission" date="2020-09" db="EMBL/GenBank/DDBJ databases">
        <authorList>
            <person name="Sun Q."/>
            <person name="Sedlacek I."/>
        </authorList>
    </citation>
    <scope>NUCLEOTIDE SEQUENCE</scope>
    <source>
        <strain evidence="8">CCM 7905</strain>
    </source>
</reference>
<evidence type="ECO:0000256" key="4">
    <source>
        <dbReference type="ARBA" id="ARBA00022692"/>
    </source>
</evidence>
<proteinExistence type="inferred from homology"/>
<comment type="similarity">
    <text evidence="2">Belongs to the polysaccharide synthase family.</text>
</comment>
<reference evidence="8" key="1">
    <citation type="journal article" date="2014" name="Int. J. Syst. Evol. Microbiol.">
        <title>Complete genome sequence of Corynebacterium casei LMG S-19264T (=DSM 44701T), isolated from a smear-ripened cheese.</title>
        <authorList>
            <consortium name="US DOE Joint Genome Institute (JGI-PGF)"/>
            <person name="Walter F."/>
            <person name="Albersmeier A."/>
            <person name="Kalinowski J."/>
            <person name="Ruckert C."/>
        </authorList>
    </citation>
    <scope>NUCLEOTIDE SEQUENCE</scope>
    <source>
        <strain evidence="8">CCM 7905</strain>
    </source>
</reference>
<dbReference type="GO" id="GO:0005886">
    <property type="term" value="C:plasma membrane"/>
    <property type="evidence" value="ECO:0007669"/>
    <property type="project" value="UniProtKB-SubCell"/>
</dbReference>
<dbReference type="AlphaFoldDB" id="A0A917G8V6"/>
<keyword evidence="4 7" id="KW-0812">Transmembrane</keyword>
<evidence type="ECO:0000256" key="6">
    <source>
        <dbReference type="ARBA" id="ARBA00023136"/>
    </source>
</evidence>
<keyword evidence="5 7" id="KW-1133">Transmembrane helix</keyword>
<feature type="transmembrane region" description="Helical" evidence="7">
    <location>
        <begin position="327"/>
        <end position="348"/>
    </location>
</feature>
<comment type="caution">
    <text evidence="8">The sequence shown here is derived from an EMBL/GenBank/DDBJ whole genome shotgun (WGS) entry which is preliminary data.</text>
</comment>
<gene>
    <name evidence="8" type="primary">gumJ</name>
    <name evidence="8" type="ORF">GCM10007304_48870</name>
</gene>
<feature type="transmembrane region" description="Helical" evidence="7">
    <location>
        <begin position="153"/>
        <end position="175"/>
    </location>
</feature>
<feature type="transmembrane region" description="Helical" evidence="7">
    <location>
        <begin position="292"/>
        <end position="321"/>
    </location>
</feature>
<protein>
    <submittedName>
        <fullName evidence="8">Lipopolysaccharide biosynthesis protein</fullName>
    </submittedName>
</protein>
<dbReference type="CDD" id="cd13127">
    <property type="entry name" value="MATE_tuaB_like"/>
    <property type="match status" value="1"/>
</dbReference>
<feature type="transmembrane region" description="Helical" evidence="7">
    <location>
        <begin position="181"/>
        <end position="198"/>
    </location>
</feature>
<accession>A0A917G8V6</accession>
<keyword evidence="3" id="KW-1003">Cell membrane</keyword>
<keyword evidence="9" id="KW-1185">Reference proteome</keyword>
<evidence type="ECO:0000256" key="1">
    <source>
        <dbReference type="ARBA" id="ARBA00004651"/>
    </source>
</evidence>
<feature type="transmembrane region" description="Helical" evidence="7">
    <location>
        <begin position="444"/>
        <end position="464"/>
    </location>
</feature>
<evidence type="ECO:0000256" key="7">
    <source>
        <dbReference type="SAM" id="Phobius"/>
    </source>
</evidence>
<evidence type="ECO:0000256" key="3">
    <source>
        <dbReference type="ARBA" id="ARBA00022475"/>
    </source>
</evidence>
<name>A0A917G8V6_9NOCA</name>
<evidence type="ECO:0000256" key="5">
    <source>
        <dbReference type="ARBA" id="ARBA00022989"/>
    </source>
</evidence>
<feature type="transmembrane region" description="Helical" evidence="7">
    <location>
        <begin position="384"/>
        <end position="402"/>
    </location>
</feature>
<dbReference type="Pfam" id="PF13440">
    <property type="entry name" value="Polysacc_synt_3"/>
    <property type="match status" value="1"/>
</dbReference>
<comment type="subcellular location">
    <subcellularLocation>
        <location evidence="1">Cell membrane</location>
        <topology evidence="1">Multi-pass membrane protein</topology>
    </subcellularLocation>
</comment>
<feature type="transmembrane region" description="Helical" evidence="7">
    <location>
        <begin position="360"/>
        <end position="378"/>
    </location>
</feature>
<dbReference type="RefSeq" id="WP_188547975.1">
    <property type="nucleotide sequence ID" value="NZ_BMCU01000009.1"/>
</dbReference>
<evidence type="ECO:0000313" key="9">
    <source>
        <dbReference type="Proteomes" id="UP000654257"/>
    </source>
</evidence>
<sequence>MSDVEGMRSIAARGAAITVASQVLRMVLQLVALVALARLLDPAVFGQMAIVLVVVGIGETLRELGLSSAAIHAEDLSQKQHSNLFWINTGAGIVLCGIVYGSAGLVADFYSDPALVLTLHAVASVFVVNGMASQYRARLARDLRFTNLALAELLSVITGLVAAIVAASLGLGLWALVIQQVVQAVVILTIAVSSCRWVPSMPSRCTMGPLLRYGGNLGLTQVINYAARNVDTIILGRIVSAPTLGFYNRAFQLVMLPVTQINAPATKVAFPLLARLQNDPLRFVRYLRTGQAALVNSVAAALLLGVAIAEPAIALALGPAWQPTAPLFQILALAGIFQTATYPMYWVFLAKGLTGSNLRYTLVTKSILVAAIVIGSQWGVRGVALGFAIASAASWPIGLRWMSAAAAIPWRAMAVPVLSGLAVYGPACAAGLAVVHLIGAESVWSLVVGAVVYAAVVGLSYLAVGPYRRDLQELAALIPDLKRRNRTPVGASA</sequence>
<dbReference type="PANTHER" id="PTHR30250:SF10">
    <property type="entry name" value="LIPOPOLYSACCHARIDE BIOSYNTHESIS PROTEIN WZXC"/>
    <property type="match status" value="1"/>
</dbReference>
<feature type="transmembrane region" description="Helical" evidence="7">
    <location>
        <begin position="83"/>
        <end position="107"/>
    </location>
</feature>
<keyword evidence="6 7" id="KW-0472">Membrane</keyword>
<feature type="transmembrane region" description="Helical" evidence="7">
    <location>
        <begin position="113"/>
        <end position="132"/>
    </location>
</feature>
<organism evidence="8 9">
    <name type="scientific">Rhodococcoides trifolii</name>
    <dbReference type="NCBI Taxonomy" id="908250"/>
    <lineage>
        <taxon>Bacteria</taxon>
        <taxon>Bacillati</taxon>
        <taxon>Actinomycetota</taxon>
        <taxon>Actinomycetes</taxon>
        <taxon>Mycobacteriales</taxon>
        <taxon>Nocardiaceae</taxon>
        <taxon>Rhodococcoides</taxon>
    </lineage>
</organism>
<dbReference type="InterPro" id="IPR050833">
    <property type="entry name" value="Poly_Biosynth_Transport"/>
</dbReference>
<dbReference type="Proteomes" id="UP000654257">
    <property type="component" value="Unassembled WGS sequence"/>
</dbReference>
<evidence type="ECO:0000313" key="8">
    <source>
        <dbReference type="EMBL" id="GGG29217.1"/>
    </source>
</evidence>
<feature type="transmembrane region" description="Helical" evidence="7">
    <location>
        <begin position="414"/>
        <end position="438"/>
    </location>
</feature>
<dbReference type="EMBL" id="BMCU01000009">
    <property type="protein sequence ID" value="GGG29217.1"/>
    <property type="molecule type" value="Genomic_DNA"/>
</dbReference>